<keyword evidence="2" id="KW-1185">Reference proteome</keyword>
<dbReference type="Proteomes" id="UP000192356">
    <property type="component" value="Unassembled WGS sequence"/>
</dbReference>
<organism evidence="1 2">
    <name type="scientific">Hepatospora eriocheir</name>
    <dbReference type="NCBI Taxonomy" id="1081669"/>
    <lineage>
        <taxon>Eukaryota</taxon>
        <taxon>Fungi</taxon>
        <taxon>Fungi incertae sedis</taxon>
        <taxon>Microsporidia</taxon>
        <taxon>Hepatosporidae</taxon>
        <taxon>Hepatospora</taxon>
    </lineage>
</organism>
<dbReference type="VEuPathDB" id="MicrosporidiaDB:A0H76_2560"/>
<gene>
    <name evidence="1" type="ORF">HERIO_2391</name>
</gene>
<dbReference type="AlphaFoldDB" id="A0A1X0Q754"/>
<evidence type="ECO:0000313" key="2">
    <source>
        <dbReference type="Proteomes" id="UP000192356"/>
    </source>
</evidence>
<protein>
    <submittedName>
        <fullName evidence="1">Uncharacterized protein</fullName>
    </submittedName>
</protein>
<accession>A0A1X0Q754</accession>
<dbReference type="EMBL" id="LVKB01000251">
    <property type="protein sequence ID" value="ORD95573.1"/>
    <property type="molecule type" value="Genomic_DNA"/>
</dbReference>
<name>A0A1X0Q754_9MICR</name>
<proteinExistence type="predicted"/>
<reference evidence="1 2" key="1">
    <citation type="journal article" date="2017" name="Environ. Microbiol.">
        <title>Decay of the glycolytic pathway and adaptation to intranuclear parasitism within Enterocytozoonidae microsporidia.</title>
        <authorList>
            <person name="Wiredu Boakye D."/>
            <person name="Jaroenlak P."/>
            <person name="Prachumwat A."/>
            <person name="Williams T.A."/>
            <person name="Bateman K.S."/>
            <person name="Itsathitphaisarn O."/>
            <person name="Sritunyalucksana K."/>
            <person name="Paszkiewicz K.H."/>
            <person name="Moore K.A."/>
            <person name="Stentiford G.D."/>
            <person name="Williams B.A."/>
        </authorList>
    </citation>
    <scope>NUCLEOTIDE SEQUENCE [LARGE SCALE GENOMIC DNA]</scope>
    <source>
        <strain evidence="1 2">GB1</strain>
    </source>
</reference>
<sequence>MIISLFIISNKTLKTCLRNSFFVNCEEINPSNIPIINPNLSEYLETNENTTSEVYAEFESETTYFIGTITILPSISFNYLDIFDFINGGRRYFYSEEYEMYFSITDLIQTTAIIKNDFNLLLEKSNLNQDSDCVQVLKKFEVYLLLMKNIIKAKNDSEFLNYCEKLENYENFLDIQELFKCILSLCKLNRYLILKKDHFFRLMELSWIFNGSFVSKNSISLQNTVYMFLTDIELLDQVFTEKFVIIKEKFKNFLQQLHYIEKNSIFEDKFTKNGFKYHFNRDQEVEYSFEVFNVMYSDPILKEIGFLENFIKNQDVQYSDLLSNDVNDNKLLFRKEMSFIKLIIDLFKLDPNMCVKHIKVFRSVQ</sequence>
<evidence type="ECO:0000313" key="1">
    <source>
        <dbReference type="EMBL" id="ORD95573.1"/>
    </source>
</evidence>
<dbReference type="VEuPathDB" id="MicrosporidiaDB:HERIO_2391"/>
<dbReference type="VEuPathDB" id="MicrosporidiaDB:A0H76_654"/>
<comment type="caution">
    <text evidence="1">The sequence shown here is derived from an EMBL/GenBank/DDBJ whole genome shotgun (WGS) entry which is preliminary data.</text>
</comment>